<proteinExistence type="predicted"/>
<dbReference type="EMBL" id="JBBPBM010000009">
    <property type="protein sequence ID" value="KAK8567656.1"/>
    <property type="molecule type" value="Genomic_DNA"/>
</dbReference>
<keyword evidence="2" id="KW-1185">Reference proteome</keyword>
<gene>
    <name evidence="1" type="ORF">V6N12_006235</name>
</gene>
<name>A0ABR2EY94_9ROSI</name>
<reference evidence="1 2" key="1">
    <citation type="journal article" date="2024" name="G3 (Bethesda)">
        <title>Genome assembly of Hibiscus sabdariffa L. provides insights into metabolisms of medicinal natural products.</title>
        <authorList>
            <person name="Kim T."/>
        </authorList>
    </citation>
    <scope>NUCLEOTIDE SEQUENCE [LARGE SCALE GENOMIC DNA]</scope>
    <source>
        <strain evidence="1">TK-2024</strain>
        <tissue evidence="1">Old leaves</tissue>
    </source>
</reference>
<comment type="caution">
    <text evidence="1">The sequence shown here is derived from an EMBL/GenBank/DDBJ whole genome shotgun (WGS) entry which is preliminary data.</text>
</comment>
<protein>
    <submittedName>
        <fullName evidence="1">Uncharacterized protein</fullName>
    </submittedName>
</protein>
<dbReference type="Proteomes" id="UP001472677">
    <property type="component" value="Unassembled WGS sequence"/>
</dbReference>
<sequence>MAINEFPHNSFFLVHLAKNQLFFSHGESNADVLSWFLKRNTEVVFERCVVAMAKCQVGQAKHCRSKQQAMVVPVKYLMK</sequence>
<evidence type="ECO:0000313" key="2">
    <source>
        <dbReference type="Proteomes" id="UP001472677"/>
    </source>
</evidence>
<accession>A0ABR2EY94</accession>
<evidence type="ECO:0000313" key="1">
    <source>
        <dbReference type="EMBL" id="KAK8567656.1"/>
    </source>
</evidence>
<organism evidence="1 2">
    <name type="scientific">Hibiscus sabdariffa</name>
    <name type="common">roselle</name>
    <dbReference type="NCBI Taxonomy" id="183260"/>
    <lineage>
        <taxon>Eukaryota</taxon>
        <taxon>Viridiplantae</taxon>
        <taxon>Streptophyta</taxon>
        <taxon>Embryophyta</taxon>
        <taxon>Tracheophyta</taxon>
        <taxon>Spermatophyta</taxon>
        <taxon>Magnoliopsida</taxon>
        <taxon>eudicotyledons</taxon>
        <taxon>Gunneridae</taxon>
        <taxon>Pentapetalae</taxon>
        <taxon>rosids</taxon>
        <taxon>malvids</taxon>
        <taxon>Malvales</taxon>
        <taxon>Malvaceae</taxon>
        <taxon>Malvoideae</taxon>
        <taxon>Hibiscus</taxon>
    </lineage>
</organism>